<keyword evidence="2" id="KW-1185">Reference proteome</keyword>
<dbReference type="RefSeq" id="YP_001111307.1">
    <property type="nucleotide sequence ID" value="NC_009240.1"/>
</dbReference>
<evidence type="ECO:0000313" key="2">
    <source>
        <dbReference type="Proteomes" id="UP000203733"/>
    </source>
</evidence>
<accession>A4L203</accession>
<sequence length="315" mass="37435">MIFIESFNDILLQKLKEKLEYKKYKVVNYGVFQQIKADTAFGREEQRCKTNLKTYLLIKEIFEKQPDLVIHSPLHHFMKLCAEVVFMHLKSKKTICEVIKNTQTYLNQQFPEELKEQVSQENIVFILEPCTFLKKENTNTKLETTDYVLENCARRIVEKYICKYFNFKKVYRYPSAPLECVIYDILKYNIVFVKNYTPNKKFDGVLQEPKLVSTSVFRKEAILKFNETIITTNQVKFSIESKNKQTIVQHKIWEPFLPHSLSVIVNLDTYHDEEEFIVTFSEEIEERNIVYVKNDAELRSVIIWCHNKMGCDSNN</sequence>
<dbReference type="EMBL" id="EF203088">
    <property type="protein sequence ID" value="ABO45373.1"/>
    <property type="molecule type" value="Genomic_DNA"/>
</dbReference>
<name>A4L203_9VIRU</name>
<protein>
    <submittedName>
        <fullName evidence="1">Uncharacterized protein</fullName>
    </submittedName>
</protein>
<reference evidence="1 2" key="1">
    <citation type="journal article" date="2007" name="J. Virol.">
        <title>The genome of Gryllus bimaculatus nudivirus indicates an ancient diversification of baculovirus-related nonoccluded nudiviruses of insects.</title>
        <authorList>
            <person name="Wang Y."/>
            <person name="Kleespies R.G."/>
            <person name="Huger A.M."/>
            <person name="Jehle J.A."/>
        </authorList>
    </citation>
    <scope>NUCLEOTIDE SEQUENCE [LARGE SCALE GENOMIC DNA]</scope>
</reference>
<dbReference type="GeneID" id="4960880"/>
<dbReference type="Proteomes" id="UP000203733">
    <property type="component" value="Segment"/>
</dbReference>
<proteinExistence type="predicted"/>
<organism evidence="1 2">
    <name type="scientific">Gryllus bimaculatus nudivirus</name>
    <dbReference type="NCBI Taxonomy" id="432587"/>
    <lineage>
        <taxon>Viruses</taxon>
        <taxon>Viruses incertae sedis</taxon>
        <taxon>Naldaviricetes</taxon>
        <taxon>Lefavirales</taxon>
        <taxon>Nudiviridae</taxon>
        <taxon>Alphanudivirus</taxon>
        <taxon>Alphanudivirus grybimaculati</taxon>
    </lineage>
</organism>
<evidence type="ECO:0000313" key="1">
    <source>
        <dbReference type="EMBL" id="ABO45373.1"/>
    </source>
</evidence>
<dbReference type="KEGG" id="vg:4960880"/>